<evidence type="ECO:0000313" key="2">
    <source>
        <dbReference type="Proteomes" id="UP000093129"/>
    </source>
</evidence>
<proteinExistence type="predicted"/>
<comment type="caution">
    <text evidence="1">The sequence shown here is derived from an EMBL/GenBank/DDBJ whole genome shotgun (WGS) entry which is preliminary data.</text>
</comment>
<dbReference type="AlphaFoldDB" id="A0A1B9BXJ8"/>
<evidence type="ECO:0000313" key="1">
    <source>
        <dbReference type="EMBL" id="OCB02373.1"/>
    </source>
</evidence>
<name>A0A1B9BXJ8_9PROT</name>
<accession>A0A1B9BXJ8</accession>
<dbReference type="EMBL" id="MASQ01000097">
    <property type="protein sequence ID" value="OCB02373.1"/>
    <property type="molecule type" value="Genomic_DNA"/>
</dbReference>
<organism evidence="1 2">
    <name type="scientific">Acidithiobacillus ferrivorans</name>
    <dbReference type="NCBI Taxonomy" id="160808"/>
    <lineage>
        <taxon>Bacteria</taxon>
        <taxon>Pseudomonadati</taxon>
        <taxon>Pseudomonadota</taxon>
        <taxon>Acidithiobacillia</taxon>
        <taxon>Acidithiobacillales</taxon>
        <taxon>Acidithiobacillaceae</taxon>
        <taxon>Acidithiobacillus</taxon>
    </lineage>
</organism>
<reference evidence="1 2" key="1">
    <citation type="submission" date="2016-07" db="EMBL/GenBank/DDBJ databases">
        <title>Draft genome of a psychrotolerant acidophile Acidithiobacillus ferrivorans strain YL15.</title>
        <authorList>
            <person name="Peng T."/>
            <person name="Ma L."/>
            <person name="Nan M."/>
            <person name="An N."/>
            <person name="Wang M."/>
            <person name="Qiu G."/>
            <person name="Zeng W."/>
        </authorList>
    </citation>
    <scope>NUCLEOTIDE SEQUENCE [LARGE SCALE GENOMIC DNA]</scope>
    <source>
        <strain evidence="1 2">YL15</strain>
    </source>
</reference>
<protein>
    <submittedName>
        <fullName evidence="1">Uncharacterized protein</fullName>
    </submittedName>
</protein>
<sequence length="60" mass="7298">MAHITDDLKPEFLRCSIPFRDQNIIYLARELDYLWYRMVLFWLNGSLNQSQKFRDKGDES</sequence>
<gene>
    <name evidence="1" type="ORF">BBC27_13675</name>
</gene>
<dbReference type="Proteomes" id="UP000093129">
    <property type="component" value="Unassembled WGS sequence"/>
</dbReference>